<gene>
    <name evidence="1" type="ORF">C7374_106102</name>
</gene>
<comment type="caution">
    <text evidence="1">The sequence shown here is derived from an EMBL/GenBank/DDBJ whole genome shotgun (WGS) entry which is preliminary data.</text>
</comment>
<name>A0A364JUY6_9HYPH</name>
<reference evidence="1 2" key="1">
    <citation type="submission" date="2018-06" db="EMBL/GenBank/DDBJ databases">
        <title>Genomic Encyclopedia of Type Strains, Phase IV (KMG-IV): sequencing the most valuable type-strain genomes for metagenomic binning, comparative biology and taxonomic classification.</title>
        <authorList>
            <person name="Goeker M."/>
        </authorList>
    </citation>
    <scope>NUCLEOTIDE SEQUENCE [LARGE SCALE GENOMIC DNA]</scope>
    <source>
        <strain evidence="1 2">DSM 26720</strain>
    </source>
</reference>
<dbReference type="Proteomes" id="UP000249453">
    <property type="component" value="Unassembled WGS sequence"/>
</dbReference>
<evidence type="ECO:0000313" key="1">
    <source>
        <dbReference type="EMBL" id="RAK28568.1"/>
    </source>
</evidence>
<proteinExistence type="predicted"/>
<sequence length="54" mass="6038">MSGICEFGVEFTAPRPGRFGAVEIGAILRSFSKTHLKQCSFLWPKLSQIQLKLI</sequence>
<accession>A0A364JUY6</accession>
<evidence type="ECO:0000313" key="2">
    <source>
        <dbReference type="Proteomes" id="UP000249453"/>
    </source>
</evidence>
<dbReference type="EMBL" id="QLMK01000006">
    <property type="protein sequence ID" value="RAK28568.1"/>
    <property type="molecule type" value="Genomic_DNA"/>
</dbReference>
<protein>
    <submittedName>
        <fullName evidence="1">Uncharacterized protein</fullName>
    </submittedName>
</protein>
<organism evidence="1 2">
    <name type="scientific">Falsochrobactrum ovis</name>
    <dbReference type="NCBI Taxonomy" id="1293442"/>
    <lineage>
        <taxon>Bacteria</taxon>
        <taxon>Pseudomonadati</taxon>
        <taxon>Pseudomonadota</taxon>
        <taxon>Alphaproteobacteria</taxon>
        <taxon>Hyphomicrobiales</taxon>
        <taxon>Brucellaceae</taxon>
        <taxon>Falsochrobactrum</taxon>
    </lineage>
</organism>
<dbReference type="AlphaFoldDB" id="A0A364JUY6"/>
<keyword evidence="2" id="KW-1185">Reference proteome</keyword>